<feature type="domain" description="Helicase ATP-binding" evidence="3">
    <location>
        <begin position="36"/>
        <end position="229"/>
    </location>
</feature>
<reference evidence="6" key="1">
    <citation type="journal article" date="2020" name="Syst. Appl. Microbiol.">
        <title>Streptomyces alkaliterrae sp. nov., isolated from an alkaline soil, and emended descriptions of Streptomyces alkaliphilus, Streptomyces calidiresistens and Streptomyces durbertensis.</title>
        <authorList>
            <person name="Swiecimska M."/>
            <person name="Golinska P."/>
            <person name="Nouioui I."/>
            <person name="Wypij M."/>
            <person name="Rai M."/>
            <person name="Sangal V."/>
            <person name="Goodfellow M."/>
        </authorList>
    </citation>
    <scope>NUCLEOTIDE SEQUENCE [LARGE SCALE GENOMIC DNA]</scope>
    <source>
        <strain evidence="6">DSM 104538</strain>
    </source>
</reference>
<dbReference type="Gene3D" id="3.40.50.300">
    <property type="entry name" value="P-loop containing nucleotide triphosphate hydrolases"/>
    <property type="match status" value="2"/>
</dbReference>
<dbReference type="InterPro" id="IPR011545">
    <property type="entry name" value="DEAD/DEAH_box_helicase_dom"/>
</dbReference>
<sequence length="389" mass="41306">MGDMAPARPLDAFSPATRSWFSSAFSAPTAAQEGAWSALAEETDVLVVAPTGSGKTLAAFLASLDRLASQPPPADPLRRCRVLYVSPLKALAVDVERNLRSPLTGIRQEAARLGQPEPDVRVAIRSGDTPAVERRSIARRPPDILITTPESLFLMLTSAARESLRGVETVILDEVHAVAGTKRGAHLALSLERLDELLDRPARRIGLSATVRPVAEVARFLSPRRSARVVQPPADKRFDLRVVVPVEDMGELGGSPVADAAGAADGGKPSIWPSVEERITDLVQAHRSTIVFVNSRRLAERLCNRLNEIAHERATGESLPEVHGPAELMGGSGAGSGAPAVLARAHHGSVSKEQRAQVEEQLKSGLLPAVVATSSLELGIDMGSVDLVV</sequence>
<dbReference type="InterPro" id="IPR027417">
    <property type="entry name" value="P-loop_NTPase"/>
</dbReference>
<keyword evidence="6" id="KW-1185">Reference proteome</keyword>
<proteinExistence type="predicted"/>
<accession>A0ABR6EDK8</accession>
<keyword evidence="5" id="KW-0347">Helicase</keyword>
<organism evidence="5 6">
    <name type="scientific">Streptomyces durbertensis</name>
    <dbReference type="NCBI Taxonomy" id="2448886"/>
    <lineage>
        <taxon>Bacteria</taxon>
        <taxon>Bacillati</taxon>
        <taxon>Actinomycetota</taxon>
        <taxon>Actinomycetes</taxon>
        <taxon>Kitasatosporales</taxon>
        <taxon>Streptomycetaceae</taxon>
        <taxon>Streptomyces</taxon>
    </lineage>
</organism>
<dbReference type="GO" id="GO:0004386">
    <property type="term" value="F:helicase activity"/>
    <property type="evidence" value="ECO:0007669"/>
    <property type="project" value="UniProtKB-KW"/>
</dbReference>
<feature type="domain" description="Helicase C-terminal" evidence="4">
    <location>
        <begin position="274"/>
        <end position="389"/>
    </location>
</feature>
<dbReference type="PANTHER" id="PTHR47962:SF5">
    <property type="entry name" value="ATP-DEPENDENT HELICASE LHR-RELATED"/>
    <property type="match status" value="1"/>
</dbReference>
<keyword evidence="5" id="KW-0378">Hydrolase</keyword>
<name>A0ABR6EDK8_9ACTN</name>
<evidence type="ECO:0000313" key="6">
    <source>
        <dbReference type="Proteomes" id="UP000766698"/>
    </source>
</evidence>
<dbReference type="SMART" id="SM00487">
    <property type="entry name" value="DEXDc"/>
    <property type="match status" value="1"/>
</dbReference>
<dbReference type="CDD" id="cd17922">
    <property type="entry name" value="DEXHc_LHR-like"/>
    <property type="match status" value="1"/>
</dbReference>
<feature type="non-terminal residue" evidence="5">
    <location>
        <position position="389"/>
    </location>
</feature>
<dbReference type="PROSITE" id="PS51192">
    <property type="entry name" value="HELICASE_ATP_BIND_1"/>
    <property type="match status" value="1"/>
</dbReference>
<dbReference type="Pfam" id="PF00270">
    <property type="entry name" value="DEAD"/>
    <property type="match status" value="1"/>
</dbReference>
<dbReference type="InterPro" id="IPR001650">
    <property type="entry name" value="Helicase_C-like"/>
</dbReference>
<gene>
    <name evidence="5" type="ORF">GL263_06170</name>
</gene>
<evidence type="ECO:0000313" key="5">
    <source>
        <dbReference type="EMBL" id="MBB1243152.1"/>
    </source>
</evidence>
<keyword evidence="2" id="KW-0067">ATP-binding</keyword>
<dbReference type="Proteomes" id="UP000766698">
    <property type="component" value="Unassembled WGS sequence"/>
</dbReference>
<comment type="caution">
    <text evidence="5">The sequence shown here is derived from an EMBL/GenBank/DDBJ whole genome shotgun (WGS) entry which is preliminary data.</text>
</comment>
<evidence type="ECO:0000259" key="3">
    <source>
        <dbReference type="PROSITE" id="PS51192"/>
    </source>
</evidence>
<dbReference type="InterPro" id="IPR014001">
    <property type="entry name" value="Helicase_ATP-bd"/>
</dbReference>
<dbReference type="RefSeq" id="WP_182854558.1">
    <property type="nucleotide sequence ID" value="NZ_WMLF01000056.1"/>
</dbReference>
<dbReference type="InterPro" id="IPR052511">
    <property type="entry name" value="ATP-dep_Helicase"/>
</dbReference>
<dbReference type="PANTHER" id="PTHR47962">
    <property type="entry name" value="ATP-DEPENDENT HELICASE LHR-RELATED-RELATED"/>
    <property type="match status" value="1"/>
</dbReference>
<keyword evidence="1" id="KW-0547">Nucleotide-binding</keyword>
<dbReference type="Pfam" id="PF00271">
    <property type="entry name" value="Helicase_C"/>
    <property type="match status" value="1"/>
</dbReference>
<dbReference type="PROSITE" id="PS51194">
    <property type="entry name" value="HELICASE_CTER"/>
    <property type="match status" value="1"/>
</dbReference>
<dbReference type="EMBL" id="WMLF01000056">
    <property type="protein sequence ID" value="MBB1243152.1"/>
    <property type="molecule type" value="Genomic_DNA"/>
</dbReference>
<dbReference type="SUPFAM" id="SSF52540">
    <property type="entry name" value="P-loop containing nucleoside triphosphate hydrolases"/>
    <property type="match status" value="1"/>
</dbReference>
<evidence type="ECO:0000259" key="4">
    <source>
        <dbReference type="PROSITE" id="PS51194"/>
    </source>
</evidence>
<protein>
    <submittedName>
        <fullName evidence="5">DEAD/DEAH box helicase</fullName>
    </submittedName>
</protein>
<evidence type="ECO:0000256" key="2">
    <source>
        <dbReference type="ARBA" id="ARBA00022840"/>
    </source>
</evidence>
<evidence type="ECO:0000256" key="1">
    <source>
        <dbReference type="ARBA" id="ARBA00022741"/>
    </source>
</evidence>